<reference evidence="1" key="1">
    <citation type="submission" date="2019-11" db="EMBL/GenBank/DDBJ databases">
        <authorList>
            <person name="Liu Y."/>
            <person name="Hou J."/>
            <person name="Li T.-Q."/>
            <person name="Guan C.-H."/>
            <person name="Wu X."/>
            <person name="Wu H.-Z."/>
            <person name="Ling F."/>
            <person name="Zhang R."/>
            <person name="Shi X.-G."/>
            <person name="Ren J.-P."/>
            <person name="Chen E.-F."/>
            <person name="Sun J.-M."/>
        </authorList>
    </citation>
    <scope>NUCLEOTIDE SEQUENCE</scope>
    <source>
        <strain evidence="1">Adult_tree_wgs_1</strain>
        <tissue evidence="1">Leaves</tissue>
    </source>
</reference>
<organism evidence="1 2">
    <name type="scientific">Rhododendron simsii</name>
    <name type="common">Sims's rhododendron</name>
    <dbReference type="NCBI Taxonomy" id="118357"/>
    <lineage>
        <taxon>Eukaryota</taxon>
        <taxon>Viridiplantae</taxon>
        <taxon>Streptophyta</taxon>
        <taxon>Embryophyta</taxon>
        <taxon>Tracheophyta</taxon>
        <taxon>Spermatophyta</taxon>
        <taxon>Magnoliopsida</taxon>
        <taxon>eudicotyledons</taxon>
        <taxon>Gunneridae</taxon>
        <taxon>Pentapetalae</taxon>
        <taxon>asterids</taxon>
        <taxon>Ericales</taxon>
        <taxon>Ericaceae</taxon>
        <taxon>Ericoideae</taxon>
        <taxon>Rhodoreae</taxon>
        <taxon>Rhododendron</taxon>
    </lineage>
</organism>
<name>A0A834LGE7_RHOSS</name>
<comment type="caution">
    <text evidence="1">The sequence shown here is derived from an EMBL/GenBank/DDBJ whole genome shotgun (WGS) entry which is preliminary data.</text>
</comment>
<gene>
    <name evidence="1" type="ORF">RHSIM_Rhsim07G0251500</name>
</gene>
<accession>A0A834LGE7</accession>
<dbReference type="OrthoDB" id="1629497at2759"/>
<dbReference type="Proteomes" id="UP000626092">
    <property type="component" value="Unassembled WGS sequence"/>
</dbReference>
<keyword evidence="2" id="KW-1185">Reference proteome</keyword>
<evidence type="ECO:0000313" key="2">
    <source>
        <dbReference type="Proteomes" id="UP000626092"/>
    </source>
</evidence>
<protein>
    <submittedName>
        <fullName evidence="1">Uncharacterized protein</fullName>
    </submittedName>
</protein>
<proteinExistence type="predicted"/>
<dbReference type="AlphaFoldDB" id="A0A834LGE7"/>
<sequence length="151" mass="17506">MPRSYGGGGVKRNVVMSTGLSAVTKDIERLARDSNSCQVVFDRYEECVETEHLYGAGTCDFFRELRASCSRFKRDPRHQNVVERQKQWAESTQRRATAAGFATIDEYLRDKHSKDPAMCRIAFRLYNECIREDPTDKVCDVHRLNCRQFRS</sequence>
<dbReference type="EMBL" id="WJXA01000007">
    <property type="protein sequence ID" value="KAF7138631.1"/>
    <property type="molecule type" value="Genomic_DNA"/>
</dbReference>
<evidence type="ECO:0000313" key="1">
    <source>
        <dbReference type="EMBL" id="KAF7138631.1"/>
    </source>
</evidence>